<keyword evidence="3" id="KW-1185">Reference proteome</keyword>
<dbReference type="AlphaFoldDB" id="A0A9P6SWK2"/>
<evidence type="ECO:0000313" key="3">
    <source>
        <dbReference type="Proteomes" id="UP000703661"/>
    </source>
</evidence>
<dbReference type="InterPro" id="IPR000182">
    <property type="entry name" value="GNAT_dom"/>
</dbReference>
<reference evidence="2" key="1">
    <citation type="journal article" date="2020" name="Fungal Divers.">
        <title>Resolving the Mortierellaceae phylogeny through synthesis of multi-gene phylogenetics and phylogenomics.</title>
        <authorList>
            <person name="Vandepol N."/>
            <person name="Liber J."/>
            <person name="Desiro A."/>
            <person name="Na H."/>
            <person name="Kennedy M."/>
            <person name="Barry K."/>
            <person name="Grigoriev I.V."/>
            <person name="Miller A.N."/>
            <person name="O'Donnell K."/>
            <person name="Stajich J.E."/>
            <person name="Bonito G."/>
        </authorList>
    </citation>
    <scope>NUCLEOTIDE SEQUENCE</scope>
    <source>
        <strain evidence="2">NRRL 2769</strain>
    </source>
</reference>
<accession>A0A9P6SWK2</accession>
<proteinExistence type="predicted"/>
<dbReference type="CDD" id="cd04301">
    <property type="entry name" value="NAT_SF"/>
    <property type="match status" value="1"/>
</dbReference>
<feature type="domain" description="N-acetyltransferase" evidence="1">
    <location>
        <begin position="6"/>
        <end position="197"/>
    </location>
</feature>
<organism evidence="2 3">
    <name type="scientific">Entomortierella chlamydospora</name>
    <dbReference type="NCBI Taxonomy" id="101097"/>
    <lineage>
        <taxon>Eukaryota</taxon>
        <taxon>Fungi</taxon>
        <taxon>Fungi incertae sedis</taxon>
        <taxon>Mucoromycota</taxon>
        <taxon>Mortierellomycotina</taxon>
        <taxon>Mortierellomycetes</taxon>
        <taxon>Mortierellales</taxon>
        <taxon>Mortierellaceae</taxon>
        <taxon>Entomortierella</taxon>
    </lineage>
</organism>
<dbReference type="Pfam" id="PF00583">
    <property type="entry name" value="Acetyltransf_1"/>
    <property type="match status" value="1"/>
</dbReference>
<gene>
    <name evidence="2" type="ORF">BGZ80_003288</name>
</gene>
<dbReference type="Gene3D" id="3.40.630.30">
    <property type="match status" value="1"/>
</dbReference>
<dbReference type="PROSITE" id="PS51186">
    <property type="entry name" value="GNAT"/>
    <property type="match status" value="1"/>
</dbReference>
<dbReference type="SUPFAM" id="SSF55729">
    <property type="entry name" value="Acyl-CoA N-acyltransferases (Nat)"/>
    <property type="match status" value="1"/>
</dbReference>
<protein>
    <recommendedName>
        <fullName evidence="1">N-acetyltransferase domain-containing protein</fullName>
    </recommendedName>
</protein>
<dbReference type="GO" id="GO:0016747">
    <property type="term" value="F:acyltransferase activity, transferring groups other than amino-acyl groups"/>
    <property type="evidence" value="ECO:0007669"/>
    <property type="project" value="InterPro"/>
</dbReference>
<dbReference type="EMBL" id="JAAAID010001862">
    <property type="protein sequence ID" value="KAG0008577.1"/>
    <property type="molecule type" value="Genomic_DNA"/>
</dbReference>
<evidence type="ECO:0000313" key="2">
    <source>
        <dbReference type="EMBL" id="KAG0008577.1"/>
    </source>
</evidence>
<sequence length="202" mass="23187">MGQQEFQIRNTKPEELEEYINILERAAEWMESQKLSQWIPGTFRKPDSRLHISNAIAAQNSYVVEHLPSRTIAAIFALNYEDPFDDMLWAPLLGPDNWKDAIYVHRLVVEKSFQGRGIVPMILAFVEELVPKKGKSYLRLDCRGNNPGLRKFYREKCRGMVVKADGTEGVMGLEEKGTYTNPATGIEYARFERLVIPPIMSH</sequence>
<dbReference type="InterPro" id="IPR016181">
    <property type="entry name" value="Acyl_CoA_acyltransferase"/>
</dbReference>
<dbReference type="Proteomes" id="UP000703661">
    <property type="component" value="Unassembled WGS sequence"/>
</dbReference>
<evidence type="ECO:0000259" key="1">
    <source>
        <dbReference type="PROSITE" id="PS51186"/>
    </source>
</evidence>
<name>A0A9P6SWK2_9FUNG</name>
<comment type="caution">
    <text evidence="2">The sequence shown here is derived from an EMBL/GenBank/DDBJ whole genome shotgun (WGS) entry which is preliminary data.</text>
</comment>